<evidence type="ECO:0000313" key="1">
    <source>
        <dbReference type="EMBL" id="EGJ50280.1"/>
    </source>
</evidence>
<protein>
    <submittedName>
        <fullName evidence="1">Uncharacterized protein</fullName>
    </submittedName>
</protein>
<name>F3Z336_DESAF</name>
<sequence length="268" mass="29744">MSIGTLSQHDLLERRWSRDELCGLPDEEFAAIAESRGFCPVYSRGYPYMMYGRVAEYVPGDEAQPVSRDKVYHGLLMEHEYPIARILVIARARGINCEGKNRRELCRAIVDEQYAHYGDPAEEARARLDLALADLPNPVRKAGVEPVGKRAFYERLLDALANWDTARATLRGWERTGASDAQIREWLGYQWGLGGGSSGPGLIGEHHIGGDNPRFGVGGSGYLPELANAHLRGLPLFTAVKVLFRIRKPGEPQVVQKLVQGSLLEMCA</sequence>
<dbReference type="HOGENOM" id="CLU_1037172_0_0_7"/>
<dbReference type="KEGG" id="daf:Desaf_1951"/>
<dbReference type="EMBL" id="CP003221">
    <property type="protein sequence ID" value="EGJ50280.1"/>
    <property type="molecule type" value="Genomic_DNA"/>
</dbReference>
<dbReference type="RefSeq" id="WP_014260032.1">
    <property type="nucleotide sequence ID" value="NC_016629.1"/>
</dbReference>
<dbReference type="AlphaFoldDB" id="F3Z336"/>
<accession>F3Z336</accession>
<organism evidence="1 2">
    <name type="scientific">Desulfocurvibacter africanus subsp. africanus str. Walvis Bay</name>
    <dbReference type="NCBI Taxonomy" id="690850"/>
    <lineage>
        <taxon>Bacteria</taxon>
        <taxon>Pseudomonadati</taxon>
        <taxon>Thermodesulfobacteriota</taxon>
        <taxon>Desulfovibrionia</taxon>
        <taxon>Desulfovibrionales</taxon>
        <taxon>Desulfovibrionaceae</taxon>
        <taxon>Desulfocurvibacter</taxon>
    </lineage>
</organism>
<reference evidence="1 2" key="1">
    <citation type="journal article" date="2011" name="J. Bacteriol.">
        <title>Genome sequence of the mercury-methylating and pleomorphic Desulfovibrio africanus Strain Walvis Bay.</title>
        <authorList>
            <person name="Brown S.D."/>
            <person name="Wall J.D."/>
            <person name="Kucken A.M."/>
            <person name="Gilmour C.C."/>
            <person name="Podar M."/>
            <person name="Brandt C.C."/>
            <person name="Teshima H."/>
            <person name="Detter J.C."/>
            <person name="Han C.S."/>
            <person name="Land M.L."/>
            <person name="Lucas S."/>
            <person name="Han J."/>
            <person name="Pennacchio L."/>
            <person name="Nolan M."/>
            <person name="Pitluck S."/>
            <person name="Woyke T."/>
            <person name="Goodwin L."/>
            <person name="Palumbo A.V."/>
            <person name="Elias D.A."/>
        </authorList>
    </citation>
    <scope>NUCLEOTIDE SEQUENCE [LARGE SCALE GENOMIC DNA]</scope>
    <source>
        <strain evidence="1 2">Walvis Bay</strain>
    </source>
</reference>
<evidence type="ECO:0000313" key="2">
    <source>
        <dbReference type="Proteomes" id="UP000007844"/>
    </source>
</evidence>
<proteinExistence type="predicted"/>
<gene>
    <name evidence="1" type="ORF">Desaf_1951</name>
</gene>
<dbReference type="Proteomes" id="UP000007844">
    <property type="component" value="Chromosome"/>
</dbReference>
<dbReference type="STRING" id="690850.Desaf_1951"/>
<keyword evidence="2" id="KW-1185">Reference proteome</keyword>